<dbReference type="InterPro" id="IPR036622">
    <property type="entry name" value="LigA_sf"/>
</dbReference>
<protein>
    <submittedName>
        <fullName evidence="3">Protocatechuate 3,4-dioxygenase</fullName>
    </submittedName>
</protein>
<gene>
    <name evidence="3" type="ORF">WL29_28200</name>
</gene>
<dbReference type="Pfam" id="PF02900">
    <property type="entry name" value="LigB"/>
    <property type="match status" value="1"/>
</dbReference>
<keyword evidence="3" id="KW-0560">Oxidoreductase</keyword>
<comment type="caution">
    <text evidence="3">The sequence shown here is derived from an EMBL/GenBank/DDBJ whole genome shotgun (WGS) entry which is preliminary data.</text>
</comment>
<sequence>MARIIGGIAASHTPTIGFAFDKNKHDDPVWAPIFENFAPLAEWIANKRPDVLLFIYNDHVTSFFFDHYSAFSLGVGPQWHPADEGGGARDLPPIAGHPALAAHIGQSLMADEFDMSFFQNKPLDHGCFSPLSVLCPHRPDWPVQLVPLQMGVLQLPVPSARRFHRLGQALRRAIESYPEDLRVAIVATGGLSHQVHGERSGFNNPEWDARFLDLLERDPERLAGMPLGEYATLGGFEGAEVVMWLTMRGALPAGVVCRHRGYYLPSMTGIATAVYEPADIDVDEAAAERHRQRIAAELAGVEQLPGTYPFTIERAVRAYRINDYLHRMIEPAHRAQFLSDPEASFATADLSTEERDLIRRRDWLGLLRYGVIFFLLEKLGAVTGVSNLHIYAAMRGESLEDFQRTRNAPGALYSVAGKSAGALGWDGADKPRNT</sequence>
<dbReference type="Pfam" id="PF07746">
    <property type="entry name" value="LigA"/>
    <property type="match status" value="1"/>
</dbReference>
<organism evidence="3 4">
    <name type="scientific">Burkholderia ubonensis</name>
    <dbReference type="NCBI Taxonomy" id="101571"/>
    <lineage>
        <taxon>Bacteria</taxon>
        <taxon>Pseudomonadati</taxon>
        <taxon>Pseudomonadota</taxon>
        <taxon>Betaproteobacteria</taxon>
        <taxon>Burkholderiales</taxon>
        <taxon>Burkholderiaceae</taxon>
        <taxon>Burkholderia</taxon>
        <taxon>Burkholderia cepacia complex</taxon>
    </lineage>
</organism>
<accession>A0A106Q7K9</accession>
<name>A0A106Q7K9_9BURK</name>
<feature type="domain" description="Extradiol ring-cleavage dioxygenase class III enzyme subunit B" evidence="1">
    <location>
        <begin position="8"/>
        <end position="274"/>
    </location>
</feature>
<dbReference type="SUPFAM" id="SSF48076">
    <property type="entry name" value="LigA subunit of an aromatic-ring-opening dioxygenase LigAB"/>
    <property type="match status" value="1"/>
</dbReference>
<feature type="domain" description="Extradiol ring-cleavage dioxygenase LigAB LigA subunit" evidence="2">
    <location>
        <begin position="321"/>
        <end position="407"/>
    </location>
</feature>
<dbReference type="Gene3D" id="3.40.830.10">
    <property type="entry name" value="LigB-like"/>
    <property type="match status" value="1"/>
</dbReference>
<dbReference type="InterPro" id="IPR034940">
    <property type="entry name" value="Gallate_dioxygenase_C"/>
</dbReference>
<reference evidence="3 4" key="1">
    <citation type="submission" date="2015-11" db="EMBL/GenBank/DDBJ databases">
        <title>Expanding the genomic diversity of Burkholderia species for the development of highly accurate diagnostics.</title>
        <authorList>
            <person name="Sahl J."/>
            <person name="Keim P."/>
            <person name="Wagner D."/>
        </authorList>
    </citation>
    <scope>NUCLEOTIDE SEQUENCE [LARGE SCALE GENOMIC DNA]</scope>
    <source>
        <strain evidence="3 4">MSMB2087WGS</strain>
    </source>
</reference>
<dbReference type="Proteomes" id="UP000060630">
    <property type="component" value="Unassembled WGS sequence"/>
</dbReference>
<evidence type="ECO:0000259" key="2">
    <source>
        <dbReference type="Pfam" id="PF07746"/>
    </source>
</evidence>
<keyword evidence="3" id="KW-0223">Dioxygenase</keyword>
<dbReference type="NCBIfam" id="NF009904">
    <property type="entry name" value="PRK13367.1"/>
    <property type="match status" value="1"/>
</dbReference>
<dbReference type="InterPro" id="IPR034939">
    <property type="entry name" value="Gallate_Doxase_N"/>
</dbReference>
<proteinExistence type="predicted"/>
<evidence type="ECO:0000313" key="3">
    <source>
        <dbReference type="EMBL" id="KWA81850.1"/>
    </source>
</evidence>
<dbReference type="GO" id="GO:0008198">
    <property type="term" value="F:ferrous iron binding"/>
    <property type="evidence" value="ECO:0007669"/>
    <property type="project" value="InterPro"/>
</dbReference>
<dbReference type="EMBL" id="LPHD01000073">
    <property type="protein sequence ID" value="KWA81850.1"/>
    <property type="molecule type" value="Genomic_DNA"/>
</dbReference>
<dbReference type="InterPro" id="IPR011986">
    <property type="entry name" value="Xdiol_dOase_LigA"/>
</dbReference>
<dbReference type="InterPro" id="IPR004183">
    <property type="entry name" value="Xdiol_dOase_suB"/>
</dbReference>
<dbReference type="CDD" id="cd07950">
    <property type="entry name" value="Gallate_Doxase_N"/>
    <property type="match status" value="1"/>
</dbReference>
<dbReference type="SUPFAM" id="SSF53213">
    <property type="entry name" value="LigB-like"/>
    <property type="match status" value="1"/>
</dbReference>
<dbReference type="GO" id="GO:0016702">
    <property type="term" value="F:oxidoreductase activity, acting on single donors with incorporation of molecular oxygen, incorporation of two atoms of oxygen"/>
    <property type="evidence" value="ECO:0007669"/>
    <property type="project" value="UniProtKB-ARBA"/>
</dbReference>
<dbReference type="NCBIfam" id="NF009902">
    <property type="entry name" value="PRK13365.1"/>
    <property type="match status" value="1"/>
</dbReference>
<dbReference type="AlphaFoldDB" id="A0A106Q7K9"/>
<evidence type="ECO:0000259" key="1">
    <source>
        <dbReference type="Pfam" id="PF02900"/>
    </source>
</evidence>
<dbReference type="CDD" id="cd07923">
    <property type="entry name" value="Gallate_dioxygenase_C"/>
    <property type="match status" value="1"/>
</dbReference>
<evidence type="ECO:0000313" key="4">
    <source>
        <dbReference type="Proteomes" id="UP000060630"/>
    </source>
</evidence>
<dbReference type="Gene3D" id="1.10.700.10">
    <property type="entry name" value="Dioxygenase LigAB, LigA subunit"/>
    <property type="match status" value="1"/>
</dbReference>
<dbReference type="RefSeq" id="WP_060192868.1">
    <property type="nucleotide sequence ID" value="NZ_LPHD01000073.1"/>
</dbReference>